<evidence type="ECO:0000313" key="2">
    <source>
        <dbReference type="EMBL" id="KZX17129.1"/>
    </source>
</evidence>
<dbReference type="InterPro" id="IPR008964">
    <property type="entry name" value="Invasin/intimin_cell_adhesion"/>
</dbReference>
<dbReference type="RefSeq" id="WP_067258139.1">
    <property type="nucleotide sequence ID" value="NZ_LWMW01000064.1"/>
</dbReference>
<protein>
    <submittedName>
        <fullName evidence="2">Bacterial Ig-like domain protein</fullName>
    </submittedName>
</protein>
<dbReference type="Gene3D" id="2.60.40.1170">
    <property type="entry name" value="Mu homology domain, subdomain B"/>
    <property type="match status" value="1"/>
</dbReference>
<dbReference type="Gene3D" id="2.60.40.10">
    <property type="entry name" value="Immunoglobulins"/>
    <property type="match status" value="3"/>
</dbReference>
<reference evidence="2 3" key="1">
    <citation type="submission" date="2016-04" db="EMBL/GenBank/DDBJ databases">
        <title>Genome sequence of Methanobrevibacter cuticularis DSM 11139.</title>
        <authorList>
            <person name="Poehlein A."/>
            <person name="Seedorf H."/>
            <person name="Daniel R."/>
        </authorList>
    </citation>
    <scope>NUCLEOTIDE SEQUENCE [LARGE SCALE GENOMIC DNA]</scope>
    <source>
        <strain evidence="2 3">DSM 11139</strain>
    </source>
</reference>
<dbReference type="EMBL" id="LWMW01000064">
    <property type="protein sequence ID" value="KZX17129.1"/>
    <property type="molecule type" value="Genomic_DNA"/>
</dbReference>
<dbReference type="AlphaFoldDB" id="A0A166EY02"/>
<feature type="domain" description="DUF11" evidence="1">
    <location>
        <begin position="310"/>
        <end position="408"/>
    </location>
</feature>
<evidence type="ECO:0000259" key="1">
    <source>
        <dbReference type="Pfam" id="PF01345"/>
    </source>
</evidence>
<comment type="caution">
    <text evidence="2">The sequence shown here is derived from an EMBL/GenBank/DDBJ whole genome shotgun (WGS) entry which is preliminary data.</text>
</comment>
<dbReference type="Pfam" id="PF01345">
    <property type="entry name" value="DUF11"/>
    <property type="match status" value="1"/>
</dbReference>
<dbReference type="InterPro" id="IPR001434">
    <property type="entry name" value="OmcB-like_DUF11"/>
</dbReference>
<dbReference type="NCBIfam" id="TIGR01451">
    <property type="entry name" value="B_ant_repeat"/>
    <property type="match status" value="1"/>
</dbReference>
<name>A0A166EY02_9EURY</name>
<keyword evidence="3" id="KW-1185">Reference proteome</keyword>
<organism evidence="2 3">
    <name type="scientific">Methanobrevibacter cuticularis</name>
    <dbReference type="NCBI Taxonomy" id="47311"/>
    <lineage>
        <taxon>Archaea</taxon>
        <taxon>Methanobacteriati</taxon>
        <taxon>Methanobacteriota</taxon>
        <taxon>Methanomada group</taxon>
        <taxon>Methanobacteria</taxon>
        <taxon>Methanobacteriales</taxon>
        <taxon>Methanobacteriaceae</taxon>
        <taxon>Methanobrevibacter</taxon>
    </lineage>
</organism>
<dbReference type="InterPro" id="IPR013783">
    <property type="entry name" value="Ig-like_fold"/>
</dbReference>
<accession>A0A166EY02</accession>
<evidence type="ECO:0000313" key="3">
    <source>
        <dbReference type="Proteomes" id="UP000077275"/>
    </source>
</evidence>
<dbReference type="InterPro" id="IPR047589">
    <property type="entry name" value="DUF11_rpt"/>
</dbReference>
<gene>
    <name evidence="2" type="ORF">MBCUT_03610</name>
</gene>
<dbReference type="PATRIC" id="fig|47311.3.peg.402"/>
<proteinExistence type="predicted"/>
<dbReference type="SUPFAM" id="SSF49373">
    <property type="entry name" value="Invasin/intimin cell-adhesion fragments"/>
    <property type="match status" value="1"/>
</dbReference>
<dbReference type="STRING" id="47311.MBCUT_03610"/>
<dbReference type="Proteomes" id="UP000077275">
    <property type="component" value="Unassembled WGS sequence"/>
</dbReference>
<sequence>MSLFVLAIIGFSSNIAFAHDPFPPEIKFVSPIDGSDATNNVKIKVSIRTHTAINGEGVKFDISGPNNYKKTLKGEKSSDTTWECYWDTSSAPNGKYSIKAEAQDDDYPQGPGVKVININLNNVKKETKILINDVKALQGTNVNVIATLKDGFNKIITNKKIEFTINGKTYSATTDSSGVAKITLKGVKGTYTVNAKFLGDNSYMSSSNSGKLYVTNNVYSLKVSNIDSDKNKIVQLKTTLTYKNKKVANKKIKFYVNNVVVGTAKTNKYGIAVLKYRTKLNHGKYTVLAKYSDNVVNIGVLKVKKANVYLQITSNKARPKVGNTITIFYRVKNDGPDTASNTKLTYKIPSNLKYVKAVGSGSKKYNSKSKTFTWTISKAKIGTTLLKLTFKTKKSGRALLTPKITTDTYNKYSSGKKLYITIV</sequence>
<dbReference type="OrthoDB" id="77001at2157"/>